<evidence type="ECO:0000313" key="3">
    <source>
        <dbReference type="Proteomes" id="UP000288805"/>
    </source>
</evidence>
<comment type="caution">
    <text evidence="2">The sequence shown here is derived from an EMBL/GenBank/DDBJ whole genome shotgun (WGS) entry which is preliminary data.</text>
</comment>
<protein>
    <submittedName>
        <fullName evidence="2">Uncharacterized protein</fullName>
    </submittedName>
</protein>
<name>A0A438DBU8_VITVI</name>
<gene>
    <name evidence="2" type="ORF">CK203_088052</name>
</gene>
<accession>A0A438DBU8</accession>
<dbReference type="AlphaFoldDB" id="A0A438DBU8"/>
<proteinExistence type="predicted"/>
<dbReference type="Proteomes" id="UP000288805">
    <property type="component" value="Unassembled WGS sequence"/>
</dbReference>
<organism evidence="2 3">
    <name type="scientific">Vitis vinifera</name>
    <name type="common">Grape</name>
    <dbReference type="NCBI Taxonomy" id="29760"/>
    <lineage>
        <taxon>Eukaryota</taxon>
        <taxon>Viridiplantae</taxon>
        <taxon>Streptophyta</taxon>
        <taxon>Embryophyta</taxon>
        <taxon>Tracheophyta</taxon>
        <taxon>Spermatophyta</taxon>
        <taxon>Magnoliopsida</taxon>
        <taxon>eudicotyledons</taxon>
        <taxon>Gunneridae</taxon>
        <taxon>Pentapetalae</taxon>
        <taxon>rosids</taxon>
        <taxon>Vitales</taxon>
        <taxon>Vitaceae</taxon>
        <taxon>Viteae</taxon>
        <taxon>Vitis</taxon>
    </lineage>
</organism>
<sequence>MDFPMDIMHLLHNDPFEEGPSKWDKQNEKCRLSSRGILALFIFINLIMLELSRKYLNLWSIQGSFESISSTSMPDGNLNYNVLLDATVKVIIS</sequence>
<keyword evidence="1" id="KW-1133">Transmembrane helix</keyword>
<dbReference type="EMBL" id="QGNW01001702">
    <property type="protein sequence ID" value="RVW32908.1"/>
    <property type="molecule type" value="Genomic_DNA"/>
</dbReference>
<evidence type="ECO:0000256" key="1">
    <source>
        <dbReference type="SAM" id="Phobius"/>
    </source>
</evidence>
<reference evidence="2 3" key="1">
    <citation type="journal article" date="2018" name="PLoS Genet.">
        <title>Population sequencing reveals clonal diversity and ancestral inbreeding in the grapevine cultivar Chardonnay.</title>
        <authorList>
            <person name="Roach M.J."/>
            <person name="Johnson D.L."/>
            <person name="Bohlmann J."/>
            <person name="van Vuuren H.J."/>
            <person name="Jones S.J."/>
            <person name="Pretorius I.S."/>
            <person name="Schmidt S.A."/>
            <person name="Borneman A.R."/>
        </authorList>
    </citation>
    <scope>NUCLEOTIDE SEQUENCE [LARGE SCALE GENOMIC DNA]</scope>
    <source>
        <strain evidence="3">cv. Chardonnay</strain>
        <tissue evidence="2">Leaf</tissue>
    </source>
</reference>
<feature type="transmembrane region" description="Helical" evidence="1">
    <location>
        <begin position="32"/>
        <end position="51"/>
    </location>
</feature>
<keyword evidence="1" id="KW-0472">Membrane</keyword>
<evidence type="ECO:0000313" key="2">
    <source>
        <dbReference type="EMBL" id="RVW32908.1"/>
    </source>
</evidence>
<keyword evidence="1" id="KW-0812">Transmembrane</keyword>